<evidence type="ECO:0000313" key="2">
    <source>
        <dbReference type="EMBL" id="JAP58514.1"/>
    </source>
</evidence>
<dbReference type="AlphaFoldDB" id="A0A0X3Q3I9"/>
<accession>A0A0X3Q3I9</accession>
<dbReference type="Pfam" id="PF15013">
    <property type="entry name" value="CCSMST1"/>
    <property type="match status" value="1"/>
</dbReference>
<protein>
    <submittedName>
        <fullName evidence="2">CCSMST1 family</fullName>
    </submittedName>
</protein>
<keyword evidence="1" id="KW-0812">Transmembrane</keyword>
<proteinExistence type="predicted"/>
<dbReference type="EMBL" id="GEEE01004711">
    <property type="protein sequence ID" value="JAP58514.1"/>
    <property type="molecule type" value="Transcribed_RNA"/>
</dbReference>
<keyword evidence="1" id="KW-0472">Membrane</keyword>
<feature type="transmembrane region" description="Helical" evidence="1">
    <location>
        <begin position="82"/>
        <end position="101"/>
    </location>
</feature>
<gene>
    <name evidence="2" type="ORF">TR86873</name>
</gene>
<name>A0A0X3Q3I9_SCHSO</name>
<keyword evidence="1" id="KW-1133">Transmembrane helix</keyword>
<reference evidence="2" key="1">
    <citation type="submission" date="2016-01" db="EMBL/GenBank/DDBJ databases">
        <title>Reference transcriptome for the parasite Schistocephalus solidus: insights into the molecular evolution of parasitism.</title>
        <authorList>
            <person name="Hebert F.O."/>
            <person name="Grambauer S."/>
            <person name="Barber I."/>
            <person name="Landry C.R."/>
            <person name="Aubin-Horth N."/>
        </authorList>
    </citation>
    <scope>NUCLEOTIDE SEQUENCE</scope>
</reference>
<evidence type="ECO:0000256" key="1">
    <source>
        <dbReference type="SAM" id="Phobius"/>
    </source>
</evidence>
<dbReference type="InterPro" id="IPR029160">
    <property type="entry name" value="UQCC4"/>
</dbReference>
<organism evidence="2">
    <name type="scientific">Schistocephalus solidus</name>
    <name type="common">Tapeworm</name>
    <dbReference type="NCBI Taxonomy" id="70667"/>
    <lineage>
        <taxon>Eukaryota</taxon>
        <taxon>Metazoa</taxon>
        <taxon>Spiralia</taxon>
        <taxon>Lophotrochozoa</taxon>
        <taxon>Platyhelminthes</taxon>
        <taxon>Cestoda</taxon>
        <taxon>Eucestoda</taxon>
        <taxon>Diphyllobothriidea</taxon>
        <taxon>Diphyllobothriidae</taxon>
        <taxon>Schistocephalus</taxon>
    </lineage>
</organism>
<sequence>FLWFGVIYFRHASTGNLIIIMAEPFAALTLGRLRPFPRLIRAAAGKCLMTTEVPEGQKPYSTTIKWHAAMNFLPKPRNVPPYHYPIILTSVFIFCMYCVFIREENKYDAYLNRIVLRKIDRKEA</sequence>
<feature type="non-terminal residue" evidence="2">
    <location>
        <position position="1"/>
    </location>
</feature>